<feature type="transmembrane region" description="Helical" evidence="2">
    <location>
        <begin position="16"/>
        <end position="36"/>
    </location>
</feature>
<dbReference type="AlphaFoldDB" id="A0A3S0XMQ6"/>
<keyword evidence="2" id="KW-0812">Transmembrane</keyword>
<dbReference type="InterPro" id="IPR014315">
    <property type="entry name" value="ABC_heterocyst_DevB"/>
</dbReference>
<organism evidence="3 4">
    <name type="scientific">Chlorogloeopsis fritschii PCC 6912</name>
    <dbReference type="NCBI Taxonomy" id="211165"/>
    <lineage>
        <taxon>Bacteria</taxon>
        <taxon>Bacillati</taxon>
        <taxon>Cyanobacteriota</taxon>
        <taxon>Cyanophyceae</taxon>
        <taxon>Nostocales</taxon>
        <taxon>Chlorogloeopsidaceae</taxon>
        <taxon>Chlorogloeopsis</taxon>
    </lineage>
</organism>
<dbReference type="RefSeq" id="WP_016872417.1">
    <property type="nucleotide sequence ID" value="NZ_AJLN01000085.1"/>
</dbReference>
<dbReference type="GO" id="GO:1990281">
    <property type="term" value="C:efflux pump complex"/>
    <property type="evidence" value="ECO:0007669"/>
    <property type="project" value="TreeGrafter"/>
</dbReference>
<dbReference type="PANTHER" id="PTHR30469:SF15">
    <property type="entry name" value="HLYD FAMILY OF SECRETION PROTEINS"/>
    <property type="match status" value="1"/>
</dbReference>
<dbReference type="GO" id="GO:0015562">
    <property type="term" value="F:efflux transmembrane transporter activity"/>
    <property type="evidence" value="ECO:0007669"/>
    <property type="project" value="TreeGrafter"/>
</dbReference>
<gene>
    <name evidence="3" type="ORF">PCC6912_55830</name>
</gene>
<evidence type="ECO:0000313" key="4">
    <source>
        <dbReference type="Proteomes" id="UP000268857"/>
    </source>
</evidence>
<protein>
    <submittedName>
        <fullName evidence="3">Hemolysin D</fullName>
    </submittedName>
</protein>
<dbReference type="Gene3D" id="2.40.30.170">
    <property type="match status" value="1"/>
</dbReference>
<proteinExistence type="predicted"/>
<feature type="coiled-coil region" evidence="1">
    <location>
        <begin position="256"/>
        <end position="301"/>
    </location>
</feature>
<evidence type="ECO:0000256" key="1">
    <source>
        <dbReference type="SAM" id="Coils"/>
    </source>
</evidence>
<dbReference type="NCBIfam" id="TIGR02971">
    <property type="entry name" value="heterocyst_DevB"/>
    <property type="match status" value="1"/>
</dbReference>
<dbReference type="Gene3D" id="2.40.50.100">
    <property type="match status" value="1"/>
</dbReference>
<keyword evidence="2" id="KW-0472">Membrane</keyword>
<reference evidence="3 4" key="1">
    <citation type="journal article" date="2019" name="Genome Biol. Evol.">
        <title>Day and night: Metabolic profiles and evolutionary relationships of six axenic non-marine cyanobacteria.</title>
        <authorList>
            <person name="Will S.E."/>
            <person name="Henke P."/>
            <person name="Boedeker C."/>
            <person name="Huang S."/>
            <person name="Brinkmann H."/>
            <person name="Rohde M."/>
            <person name="Jarek M."/>
            <person name="Friedl T."/>
            <person name="Seufert S."/>
            <person name="Schumacher M."/>
            <person name="Overmann J."/>
            <person name="Neumann-Schaal M."/>
            <person name="Petersen J."/>
        </authorList>
    </citation>
    <scope>NUCLEOTIDE SEQUENCE [LARGE SCALE GENOMIC DNA]</scope>
    <source>
        <strain evidence="3 4">PCC 6912</strain>
    </source>
</reference>
<keyword evidence="1" id="KW-0175">Coiled coil</keyword>
<dbReference type="OrthoDB" id="556614at2"/>
<comment type="caution">
    <text evidence="3">The sequence shown here is derived from an EMBL/GenBank/DDBJ whole genome shotgun (WGS) entry which is preliminary data.</text>
</comment>
<dbReference type="SUPFAM" id="SSF111369">
    <property type="entry name" value="HlyD-like secretion proteins"/>
    <property type="match status" value="1"/>
</dbReference>
<dbReference type="STRING" id="211165.GCA_000317285_03296"/>
<evidence type="ECO:0000313" key="3">
    <source>
        <dbReference type="EMBL" id="RUR73585.1"/>
    </source>
</evidence>
<keyword evidence="4" id="KW-1185">Reference proteome</keyword>
<keyword evidence="2" id="KW-1133">Transmembrane helix</keyword>
<name>A0A3S0XMQ6_CHLFR</name>
<dbReference type="PANTHER" id="PTHR30469">
    <property type="entry name" value="MULTIDRUG RESISTANCE PROTEIN MDTA"/>
    <property type="match status" value="1"/>
</dbReference>
<sequence length="431" mass="46874">MSRAREETRLNEQPQVLWAIAIALPVTVAAGVLTMAKLEQLQKLNEPVTSKPVVNSIHAMGRLEPQGEVIKLSAPAGVQGGTRVEQLFVKEGERVKKGQVIAILDNFATNTAIVEEARARLLEARANWAQVKAGMPRDIQAQKAVIARLQAQLRGEAVAQQALINRVEAELRGQQDVFRATVARIQAEQRNALVDAQRYDFLYTEGAISQQERDRRRLSATTTTQQLAESQASRRQAIATLQQQIAEAKVSRDKTIAILQQQIDEERTRLQRLLEVSPNSIQIAQAQVVNAIATLKKAEAQLRLSYLKAPIAGEILKVHTKSGETMGVDGIAEIGRTDQMMVVAEVSEDSIGKVRLGQEVTITSDNGAFSGELQGTVAEIGRKIGKKDVLNTDPAADVDARVVEVKIALSPSDSAKVAGLTYAKVVVGIKI</sequence>
<dbReference type="PRINTS" id="PR01490">
    <property type="entry name" value="RTXTOXIND"/>
</dbReference>
<dbReference type="Proteomes" id="UP000268857">
    <property type="component" value="Unassembled WGS sequence"/>
</dbReference>
<accession>A0A3S0XMQ6</accession>
<evidence type="ECO:0000256" key="2">
    <source>
        <dbReference type="SAM" id="Phobius"/>
    </source>
</evidence>
<dbReference type="EMBL" id="RSCJ01000034">
    <property type="protein sequence ID" value="RUR73585.1"/>
    <property type="molecule type" value="Genomic_DNA"/>
</dbReference>